<reference evidence="1 2" key="1">
    <citation type="submission" date="2014-08" db="EMBL/GenBank/DDBJ databases">
        <authorList>
            <person name="Moulin Lionel"/>
        </authorList>
    </citation>
    <scope>NUCLEOTIDE SEQUENCE [LARGE SCALE GENOMIC DNA]</scope>
</reference>
<dbReference type="Proteomes" id="UP000046373">
    <property type="component" value="Unassembled WGS sequence"/>
</dbReference>
<dbReference type="AlphaFoldDB" id="A0A090EJ67"/>
<protein>
    <submittedName>
        <fullName evidence="1">Uncharacterized protein</fullName>
    </submittedName>
</protein>
<organism evidence="1 2">
    <name type="scientific">Mesorhizobium plurifarium</name>
    <dbReference type="NCBI Taxonomy" id="69974"/>
    <lineage>
        <taxon>Bacteria</taxon>
        <taxon>Pseudomonadati</taxon>
        <taxon>Pseudomonadota</taxon>
        <taxon>Alphaproteobacteria</taxon>
        <taxon>Hyphomicrobiales</taxon>
        <taxon>Phyllobacteriaceae</taxon>
        <taxon>Mesorhizobium</taxon>
    </lineage>
</organism>
<sequence length="89" mass="9796">MRASVLFSASSVTEMLLFLWLLRSSTSLEKAAAERNQSCARSFQNTFFQLGTRPQSQALRLAALAYSNGTIDLCFAYARLGSPSRTVLV</sequence>
<accession>A0A090EJ67</accession>
<evidence type="ECO:0000313" key="2">
    <source>
        <dbReference type="Proteomes" id="UP000046373"/>
    </source>
</evidence>
<dbReference type="EMBL" id="CCNB01000005">
    <property type="protein sequence ID" value="CDX30643.1"/>
    <property type="molecule type" value="Genomic_DNA"/>
</dbReference>
<proteinExistence type="predicted"/>
<evidence type="ECO:0000313" key="1">
    <source>
        <dbReference type="EMBL" id="CDX30643.1"/>
    </source>
</evidence>
<gene>
    <name evidence="1" type="ORF">MPLDJ20_130102</name>
</gene>
<name>A0A090EJ67_MESPL</name>